<feature type="domain" description="EAL" evidence="6">
    <location>
        <begin position="741"/>
        <end position="995"/>
    </location>
</feature>
<dbReference type="OrthoDB" id="8553030at2"/>
<dbReference type="PROSITE" id="PS50883">
    <property type="entry name" value="EAL"/>
    <property type="match status" value="1"/>
</dbReference>
<reference evidence="8 9" key="1">
    <citation type="submission" date="2018-01" db="EMBL/GenBank/DDBJ databases">
        <title>Genome sequence of a Cantenovulum-like bacteria.</title>
        <authorList>
            <person name="Tan W.R."/>
            <person name="Lau N.-S."/>
            <person name="Go F."/>
            <person name="Amirul A.-A.A."/>
        </authorList>
    </citation>
    <scope>NUCLEOTIDE SEQUENCE [LARGE SCALE GENOMIC DNA]</scope>
    <source>
        <strain evidence="8 9">CCB-QB4</strain>
    </source>
</reference>
<dbReference type="AlphaFoldDB" id="A0A2S0VTV5"/>
<dbReference type="Gene3D" id="3.30.450.20">
    <property type="entry name" value="PAS domain"/>
    <property type="match status" value="3"/>
</dbReference>
<dbReference type="PANTHER" id="PTHR44757">
    <property type="entry name" value="DIGUANYLATE CYCLASE DGCP"/>
    <property type="match status" value="1"/>
</dbReference>
<dbReference type="Gene3D" id="3.20.20.450">
    <property type="entry name" value="EAL domain"/>
    <property type="match status" value="1"/>
</dbReference>
<evidence type="ECO:0000256" key="1">
    <source>
        <dbReference type="ARBA" id="ARBA00001946"/>
    </source>
</evidence>
<dbReference type="InterPro" id="IPR001633">
    <property type="entry name" value="EAL_dom"/>
</dbReference>
<dbReference type="PROSITE" id="PS50887">
    <property type="entry name" value="GGDEF"/>
    <property type="match status" value="1"/>
</dbReference>
<evidence type="ECO:0000313" key="9">
    <source>
        <dbReference type="Proteomes" id="UP000244441"/>
    </source>
</evidence>
<dbReference type="SMART" id="SM00267">
    <property type="entry name" value="GGDEF"/>
    <property type="match status" value="1"/>
</dbReference>
<comment type="catalytic activity">
    <reaction evidence="4">
        <text>3',3'-c-di-GMP + H2O = 5'-phosphoguanylyl(3'-&gt;5')guanosine + H(+)</text>
        <dbReference type="Rhea" id="RHEA:24902"/>
        <dbReference type="ChEBI" id="CHEBI:15377"/>
        <dbReference type="ChEBI" id="CHEBI:15378"/>
        <dbReference type="ChEBI" id="CHEBI:58754"/>
        <dbReference type="ChEBI" id="CHEBI:58805"/>
        <dbReference type="EC" id="3.1.4.52"/>
    </reaction>
    <physiologicalReaction direction="left-to-right" evidence="4">
        <dbReference type="Rhea" id="RHEA:24903"/>
    </physiologicalReaction>
</comment>
<dbReference type="SMART" id="SM00052">
    <property type="entry name" value="EAL"/>
    <property type="match status" value="1"/>
</dbReference>
<organism evidence="8 9">
    <name type="scientific">Saccharobesus litoralis</name>
    <dbReference type="NCBI Taxonomy" id="2172099"/>
    <lineage>
        <taxon>Bacteria</taxon>
        <taxon>Pseudomonadati</taxon>
        <taxon>Pseudomonadota</taxon>
        <taxon>Gammaproteobacteria</taxon>
        <taxon>Alteromonadales</taxon>
        <taxon>Alteromonadaceae</taxon>
        <taxon>Saccharobesus</taxon>
    </lineage>
</organism>
<dbReference type="InterPro" id="IPR029787">
    <property type="entry name" value="Nucleotide_cyclase"/>
</dbReference>
<evidence type="ECO:0000259" key="6">
    <source>
        <dbReference type="PROSITE" id="PS50883"/>
    </source>
</evidence>
<dbReference type="InterPro" id="IPR052155">
    <property type="entry name" value="Biofilm_reg_signaling"/>
</dbReference>
<dbReference type="KEGG" id="cate:C2869_14870"/>
<dbReference type="NCBIfam" id="TIGR00254">
    <property type="entry name" value="GGDEF"/>
    <property type="match status" value="1"/>
</dbReference>
<dbReference type="FunFam" id="3.30.70.270:FF:000001">
    <property type="entry name" value="Diguanylate cyclase domain protein"/>
    <property type="match status" value="1"/>
</dbReference>
<keyword evidence="3" id="KW-0973">c-di-GMP</keyword>
<dbReference type="InterPro" id="IPR043128">
    <property type="entry name" value="Rev_trsase/Diguanyl_cyclase"/>
</dbReference>
<dbReference type="SUPFAM" id="SSF141868">
    <property type="entry name" value="EAL domain-like"/>
    <property type="match status" value="1"/>
</dbReference>
<dbReference type="EMBL" id="CP026604">
    <property type="protein sequence ID" value="AWB67639.1"/>
    <property type="molecule type" value="Genomic_DNA"/>
</dbReference>
<dbReference type="SUPFAM" id="SSF55785">
    <property type="entry name" value="PYP-like sensor domain (PAS domain)"/>
    <property type="match status" value="1"/>
</dbReference>
<accession>A0A2S0VTV5</accession>
<dbReference type="PANTHER" id="PTHR44757:SF2">
    <property type="entry name" value="BIOFILM ARCHITECTURE MAINTENANCE PROTEIN MBAA"/>
    <property type="match status" value="1"/>
</dbReference>
<dbReference type="NCBIfam" id="TIGR00229">
    <property type="entry name" value="sensory_box"/>
    <property type="match status" value="1"/>
</dbReference>
<dbReference type="InterPro" id="IPR000014">
    <property type="entry name" value="PAS"/>
</dbReference>
<dbReference type="Pfam" id="PF00990">
    <property type="entry name" value="GGDEF"/>
    <property type="match status" value="1"/>
</dbReference>
<gene>
    <name evidence="8" type="ORF">C2869_14870</name>
</gene>
<evidence type="ECO:0000256" key="4">
    <source>
        <dbReference type="ARBA" id="ARBA00051114"/>
    </source>
</evidence>
<feature type="domain" description="GGDEF" evidence="7">
    <location>
        <begin position="599"/>
        <end position="732"/>
    </location>
</feature>
<dbReference type="CDD" id="cd01948">
    <property type="entry name" value="EAL"/>
    <property type="match status" value="1"/>
</dbReference>
<evidence type="ECO:0000256" key="2">
    <source>
        <dbReference type="ARBA" id="ARBA00012282"/>
    </source>
</evidence>
<keyword evidence="5" id="KW-1133">Transmembrane helix</keyword>
<protein>
    <recommendedName>
        <fullName evidence="2">cyclic-guanylate-specific phosphodiesterase</fullName>
        <ecNumber evidence="2">3.1.4.52</ecNumber>
    </recommendedName>
</protein>
<feature type="transmembrane region" description="Helical" evidence="5">
    <location>
        <begin position="352"/>
        <end position="375"/>
    </location>
</feature>
<sequence>MLARNPARYFNSLSSKLTSLIIACCLLSGLVGAIIFSNVERDFSHERMEDKLNKVALTASSYLKQNFEAMEKLAIVANSQLTQNIQLDYTTPFLPAVNITEHSDGSFRSDDGGSAAFLANHNALTTSNEHLFASSLVGFKEIADVMRTKFLNFYFISNQDFIRITPGQWALEIESDHKFANDLFYSVATPKNNPDKKPIWTPIYYDDIWQSWMTSLILPVYVDKQFVGVTGSDVVISSLPSVLGQWFDEQGSQFAFIFDGNGNIISHPDYDAALAQLAAKMNNPLESKSLISEELSNAISSQINRGTQASLAYYQSGKEQGFWIAIKPIADRDWYVAVAESTKVTDKYVKEFQAVIILGVIVFGIALSFVLYMALRHTFLIRLQKLAKNVSRHKSGEFDIGNEKQRKDEVATVARALRNMTAENQKLILGLEEEITQKSEAQYNARLLTSAVEHSETAIAIIDETFSIVYTNPKFNRLVYCDGSPIGQQIQQIFDEQMVWVLDTAYEQLIAGESWKGDLLLKSKDENATWVSQTFSPMDDDIQGKTYYVSASHDISFIKRSQQQMEKLAYHDPLTGLYNRAYFKNQLSKALEMTRRGHYAFALFYFDLDQFKRINDTLGHDAGDELLISISNRLTNRLRNEDTIARLGGDEFAVIVSGVGTPEKAAAVANNLQNEIKQPVKLPGAEVIVSASIGITLVPQDTDDMESLLRNADLAMYKAKDLGRSTFHFFDPVLGSAAQKSIVIESQLREAIKHKQFELHFQPQIDLASKTIFGFEALVRWNKPEEGQIPPNVFIPIAEQSGLIVEIGEWVLDEACRFISRINRKFDSQYMIAVNLSARQFKDSNITHAIKKAMVNARIKPECLDIEVTETMLMGNIEEAIAHMQDIKALGVQLSIDDFGTGYSSLSYLKRFPVNTLKVDRAFVKDIPHDTDDMAISAAIIAMAHKLKMHVIAEGVETQEQVDFLRDNHCEIGQGYLFSRPLAEKELISFIENYKI</sequence>
<proteinExistence type="predicted"/>
<dbReference type="Pfam" id="PF13426">
    <property type="entry name" value="PAS_9"/>
    <property type="match status" value="1"/>
</dbReference>
<dbReference type="Gene3D" id="3.30.70.270">
    <property type="match status" value="1"/>
</dbReference>
<keyword evidence="5" id="KW-0812">Transmembrane</keyword>
<dbReference type="Pfam" id="PF00563">
    <property type="entry name" value="EAL"/>
    <property type="match status" value="1"/>
</dbReference>
<dbReference type="SUPFAM" id="SSF55073">
    <property type="entry name" value="Nucleotide cyclase"/>
    <property type="match status" value="1"/>
</dbReference>
<evidence type="ECO:0000259" key="7">
    <source>
        <dbReference type="PROSITE" id="PS50887"/>
    </source>
</evidence>
<dbReference type="Proteomes" id="UP000244441">
    <property type="component" value="Chromosome"/>
</dbReference>
<dbReference type="InterPro" id="IPR000160">
    <property type="entry name" value="GGDEF_dom"/>
</dbReference>
<keyword evidence="9" id="KW-1185">Reference proteome</keyword>
<dbReference type="CDD" id="cd01949">
    <property type="entry name" value="GGDEF"/>
    <property type="match status" value="1"/>
</dbReference>
<dbReference type="GO" id="GO:0071732">
    <property type="term" value="P:cellular response to nitric oxide"/>
    <property type="evidence" value="ECO:0007669"/>
    <property type="project" value="UniProtKB-ARBA"/>
</dbReference>
<dbReference type="FunFam" id="3.20.20.450:FF:000001">
    <property type="entry name" value="Cyclic di-GMP phosphodiesterase yahA"/>
    <property type="match status" value="1"/>
</dbReference>
<dbReference type="EC" id="3.1.4.52" evidence="2"/>
<dbReference type="InterPro" id="IPR035919">
    <property type="entry name" value="EAL_sf"/>
</dbReference>
<dbReference type="RefSeq" id="WP_108603691.1">
    <property type="nucleotide sequence ID" value="NZ_CP026604.1"/>
</dbReference>
<evidence type="ECO:0000313" key="8">
    <source>
        <dbReference type="EMBL" id="AWB67639.1"/>
    </source>
</evidence>
<dbReference type="CDD" id="cd12912">
    <property type="entry name" value="PDC2_MCP_like"/>
    <property type="match status" value="1"/>
</dbReference>
<evidence type="ECO:0000256" key="3">
    <source>
        <dbReference type="ARBA" id="ARBA00022636"/>
    </source>
</evidence>
<evidence type="ECO:0000256" key="5">
    <source>
        <dbReference type="SAM" id="Phobius"/>
    </source>
</evidence>
<dbReference type="InterPro" id="IPR035965">
    <property type="entry name" value="PAS-like_dom_sf"/>
</dbReference>
<name>A0A2S0VTV5_9ALTE</name>
<comment type="cofactor">
    <cofactor evidence="1">
        <name>Mg(2+)</name>
        <dbReference type="ChEBI" id="CHEBI:18420"/>
    </cofactor>
</comment>
<dbReference type="GO" id="GO:0071111">
    <property type="term" value="F:cyclic-guanylate-specific phosphodiesterase activity"/>
    <property type="evidence" value="ECO:0007669"/>
    <property type="project" value="UniProtKB-EC"/>
</dbReference>
<keyword evidence="5" id="KW-0472">Membrane</keyword>
<dbReference type="Gene3D" id="6.10.340.10">
    <property type="match status" value="1"/>
</dbReference>